<dbReference type="eggNOG" id="ENOG502QR4T">
    <property type="taxonomic scope" value="Eukaryota"/>
</dbReference>
<keyword evidence="2" id="KW-0479">Metal-binding</keyword>
<dbReference type="PANTHER" id="PTHR31845">
    <property type="entry name" value="FINGER DOMAIN PROTEIN, PUTATIVE-RELATED"/>
    <property type="match status" value="1"/>
</dbReference>
<feature type="compositionally biased region" description="Polar residues" evidence="8">
    <location>
        <begin position="33"/>
        <end position="42"/>
    </location>
</feature>
<dbReference type="AlphaFoldDB" id="G8BTF5"/>
<keyword evidence="6" id="KW-0804">Transcription</keyword>
<evidence type="ECO:0000256" key="6">
    <source>
        <dbReference type="ARBA" id="ARBA00023163"/>
    </source>
</evidence>
<proteinExistence type="predicted"/>
<comment type="subcellular location">
    <subcellularLocation>
        <location evidence="1">Nucleus</location>
    </subcellularLocation>
</comment>
<organism evidence="10 11">
    <name type="scientific">Tetrapisispora phaffii (strain ATCC 24235 / CBS 4417 / NBRC 1672 / NRRL Y-8282 / UCD 70-5)</name>
    <name type="common">Yeast</name>
    <name type="synonym">Fabospora phaffii</name>
    <dbReference type="NCBI Taxonomy" id="1071381"/>
    <lineage>
        <taxon>Eukaryota</taxon>
        <taxon>Fungi</taxon>
        <taxon>Dikarya</taxon>
        <taxon>Ascomycota</taxon>
        <taxon>Saccharomycotina</taxon>
        <taxon>Saccharomycetes</taxon>
        <taxon>Saccharomycetales</taxon>
        <taxon>Saccharomycetaceae</taxon>
        <taxon>Tetrapisispora</taxon>
    </lineage>
</organism>
<reference evidence="10 11" key="1">
    <citation type="journal article" date="2011" name="Proc. Natl. Acad. Sci. U.S.A.">
        <title>Evolutionary erosion of yeast sex chromosomes by mating-type switching accidents.</title>
        <authorList>
            <person name="Gordon J.L."/>
            <person name="Armisen D."/>
            <person name="Proux-Wera E."/>
            <person name="Oheigeartaigh S.S."/>
            <person name="Byrne K.P."/>
            <person name="Wolfe K.H."/>
        </authorList>
    </citation>
    <scope>NUCLEOTIDE SEQUENCE [LARGE SCALE GENOMIC DNA]</scope>
    <source>
        <strain evidence="11">ATCC 24235 / CBS 4417 / NBRC 1672 / NRRL Y-8282 / UCD 70-5</strain>
    </source>
</reference>
<dbReference type="OrthoDB" id="3163292at2759"/>
<keyword evidence="3" id="KW-0862">Zinc</keyword>
<keyword evidence="11" id="KW-1185">Reference proteome</keyword>
<dbReference type="GO" id="GO:0005634">
    <property type="term" value="C:nucleus"/>
    <property type="evidence" value="ECO:0007669"/>
    <property type="project" value="UniProtKB-SubCell"/>
</dbReference>
<evidence type="ECO:0000256" key="2">
    <source>
        <dbReference type="ARBA" id="ARBA00022723"/>
    </source>
</evidence>
<dbReference type="PROSITE" id="PS00463">
    <property type="entry name" value="ZN2_CY6_FUNGAL_1"/>
    <property type="match status" value="1"/>
</dbReference>
<feature type="compositionally biased region" description="Basic and acidic residues" evidence="8">
    <location>
        <begin position="907"/>
        <end position="922"/>
    </location>
</feature>
<feature type="region of interest" description="Disordered" evidence="8">
    <location>
        <begin position="1"/>
        <end position="48"/>
    </location>
</feature>
<dbReference type="GeneID" id="11531191"/>
<dbReference type="FunFam" id="4.10.240.10:FF:000003">
    <property type="entry name" value="C6 transcription factor (Leu3)"/>
    <property type="match status" value="1"/>
</dbReference>
<dbReference type="OMA" id="LVWCVHE"/>
<dbReference type="KEGG" id="tpf:TPHA_0E00880"/>
<evidence type="ECO:0000256" key="7">
    <source>
        <dbReference type="ARBA" id="ARBA00023242"/>
    </source>
</evidence>
<name>G8BTF5_TETPH</name>
<keyword evidence="4" id="KW-0805">Transcription regulation</keyword>
<sequence length="1044" mass="117570">MVNKDEKKHQNRKSKPTNIKNEISTIVADDSTKQSANTNKSSAVDFPSTGHRPVTSCSHCRQHKIKCNATFKYPDPCDRCLRVGLDCEIDPQFRPKKGSQLQNLRNDVNELMSKIDSLIKNDQLILSSLNTKSPGILLKDNGNAKYSATDNPDDNNSGNININETFNDDANHKQKTKDLKIAVQTYLVKEPPLMSTIDSPNSINNDNHSSITSPINGKGSTTSNNSRYTMEHEFNDGLHRKGNAKFDNIKHVTSTTNPVQPLSSPYESINEFVLGDVKLSLEKANYLHDIFTERYLPFFPIMISDSATKLCNQSQLLFWTVMLTASLSEPTPTLYMKLAGLIKQLAIETCWLRTPRSTHISQALLILCIWPLPNQKILDDCSYRFVGLAKSLSLQLGLHRGEFYTEFTRTQTLMANAEKWRTRTWLGIYFAEICWASIIGLPPNSQTDYLIEHARVGGDLDGVETNENNQSTNNDIFIFPKLFRRLICLAHFQNKLYNVLGSSIVSSDGLMEPKDRAGALTMMNRELQRLNEREGFEDLNAVNIYYQYVKLTICCFAFLPKTPTEDQTSYVTEAYLSATKIVTLFSKLLETRQVIELPIYVRQSVTYAAFILFKLYLTPYLLTKYVDSSRQSVVTVYRLYRNQLAEWSAKVENDLTRTTTVLDKLNLVLLTHPEVFTEKEGIITRMRSHLTGSLFYDLVYCVHEARRRETDPEYNEKAQKAFEAHKLEKGIVSLDRKLVPLPFYNQISKEDFQTITNTTPGGTTITKLVPTKNAIAKSNKSDDGSVNQINGIPFSMLSETGSVNIENILGREASTAIDNKPTLQRGFDNSSLFSGNLNSSSFLNQKIGELYNTTGVNGIELKSSRNTVLKNESAKEKMSNSSMQRANSIPADYNYSQSVQSSLSKQFSKEKDPSIYDWKEPLPNHMGSSTTISGQTKRQRSRSIFGNQSRASNRNQNDISPVPLIGTALNNVHNTNTSSTANTNNKLASTLDTQGINITNSGTNINMLSEIDNFLLQQSNGWMENSSLNDDFLGWFDMNMEPGF</sequence>
<feature type="region of interest" description="Disordered" evidence="8">
    <location>
        <begin position="902"/>
        <end position="961"/>
    </location>
</feature>
<dbReference type="Pfam" id="PF00172">
    <property type="entry name" value="Zn_clus"/>
    <property type="match status" value="1"/>
</dbReference>
<dbReference type="Proteomes" id="UP000005666">
    <property type="component" value="Chromosome 5"/>
</dbReference>
<evidence type="ECO:0000256" key="3">
    <source>
        <dbReference type="ARBA" id="ARBA00022833"/>
    </source>
</evidence>
<evidence type="ECO:0000256" key="1">
    <source>
        <dbReference type="ARBA" id="ARBA00004123"/>
    </source>
</evidence>
<dbReference type="RefSeq" id="XP_003685617.1">
    <property type="nucleotide sequence ID" value="XM_003685569.1"/>
</dbReference>
<evidence type="ECO:0000256" key="8">
    <source>
        <dbReference type="SAM" id="MobiDB-lite"/>
    </source>
</evidence>
<dbReference type="GO" id="GO:0000976">
    <property type="term" value="F:transcription cis-regulatory region binding"/>
    <property type="evidence" value="ECO:0007669"/>
    <property type="project" value="TreeGrafter"/>
</dbReference>
<evidence type="ECO:0000256" key="4">
    <source>
        <dbReference type="ARBA" id="ARBA00023015"/>
    </source>
</evidence>
<dbReference type="InterPro" id="IPR007219">
    <property type="entry name" value="XnlR_reg_dom"/>
</dbReference>
<dbReference type="GO" id="GO:0008270">
    <property type="term" value="F:zinc ion binding"/>
    <property type="evidence" value="ECO:0007669"/>
    <property type="project" value="InterPro"/>
</dbReference>
<dbReference type="STRING" id="1071381.G8BTF5"/>
<keyword evidence="7" id="KW-0539">Nucleus</keyword>
<dbReference type="EMBL" id="HE612860">
    <property type="protein sequence ID" value="CCE63183.1"/>
    <property type="molecule type" value="Genomic_DNA"/>
</dbReference>
<dbReference type="InterPro" id="IPR051089">
    <property type="entry name" value="prtT"/>
</dbReference>
<dbReference type="HOGENOM" id="CLU_010150_0_0_1"/>
<feature type="compositionally biased region" description="Polar residues" evidence="8">
    <location>
        <begin position="926"/>
        <end position="959"/>
    </location>
</feature>
<dbReference type="CDD" id="cd12148">
    <property type="entry name" value="fungal_TF_MHR"/>
    <property type="match status" value="1"/>
</dbReference>
<accession>G8BTF5</accession>
<dbReference type="Pfam" id="PF04082">
    <property type="entry name" value="Fungal_trans"/>
    <property type="match status" value="1"/>
</dbReference>
<dbReference type="GO" id="GO:0001216">
    <property type="term" value="F:DNA-binding transcription activator activity"/>
    <property type="evidence" value="ECO:0007669"/>
    <property type="project" value="UniProtKB-ARBA"/>
</dbReference>
<dbReference type="PROSITE" id="PS50048">
    <property type="entry name" value="ZN2_CY6_FUNGAL_2"/>
    <property type="match status" value="1"/>
</dbReference>
<dbReference type="PANTHER" id="PTHR31845:SF6">
    <property type="entry name" value="TRANSCRIPTION FACTOR SEF1-RELATED"/>
    <property type="match status" value="1"/>
</dbReference>
<protein>
    <recommendedName>
        <fullName evidence="9">Zn(2)-C6 fungal-type domain-containing protein</fullName>
    </recommendedName>
</protein>
<evidence type="ECO:0000313" key="11">
    <source>
        <dbReference type="Proteomes" id="UP000005666"/>
    </source>
</evidence>
<dbReference type="Gene3D" id="4.10.240.10">
    <property type="entry name" value="Zn(2)-C6 fungal-type DNA-binding domain"/>
    <property type="match status" value="1"/>
</dbReference>
<feature type="domain" description="Zn(2)-C6 fungal-type" evidence="9">
    <location>
        <begin position="56"/>
        <end position="89"/>
    </location>
</feature>
<keyword evidence="5" id="KW-0238">DNA-binding</keyword>
<evidence type="ECO:0000256" key="5">
    <source>
        <dbReference type="ARBA" id="ARBA00023125"/>
    </source>
</evidence>
<evidence type="ECO:0000259" key="9">
    <source>
        <dbReference type="PROSITE" id="PS50048"/>
    </source>
</evidence>
<dbReference type="SUPFAM" id="SSF57701">
    <property type="entry name" value="Zn2/Cys6 DNA-binding domain"/>
    <property type="match status" value="1"/>
</dbReference>
<evidence type="ECO:0000313" key="10">
    <source>
        <dbReference type="EMBL" id="CCE63183.1"/>
    </source>
</evidence>
<gene>
    <name evidence="10" type="primary">TPHA0E00880</name>
    <name evidence="10" type="ordered locus">TPHA_0E00880</name>
</gene>
<dbReference type="InterPro" id="IPR036864">
    <property type="entry name" value="Zn2-C6_fun-type_DNA-bd_sf"/>
</dbReference>
<dbReference type="GO" id="GO:0006351">
    <property type="term" value="P:DNA-templated transcription"/>
    <property type="evidence" value="ECO:0007669"/>
    <property type="project" value="InterPro"/>
</dbReference>
<dbReference type="SMART" id="SM00066">
    <property type="entry name" value="GAL4"/>
    <property type="match status" value="1"/>
</dbReference>
<dbReference type="InterPro" id="IPR001138">
    <property type="entry name" value="Zn2Cys6_DnaBD"/>
</dbReference>
<dbReference type="CDD" id="cd00067">
    <property type="entry name" value="GAL4"/>
    <property type="match status" value="1"/>
</dbReference>
<dbReference type="GO" id="GO:0000981">
    <property type="term" value="F:DNA-binding transcription factor activity, RNA polymerase II-specific"/>
    <property type="evidence" value="ECO:0007669"/>
    <property type="project" value="InterPro"/>
</dbReference>